<dbReference type="PANTHER" id="PTHR30524">
    <property type="entry name" value="MANNITOL-1-PHOSPHATE 5-DEHYDROGENASE"/>
    <property type="match status" value="1"/>
</dbReference>
<comment type="catalytic activity">
    <reaction evidence="3">
        <text>D-mannitol 1-phosphate + NAD(+) = beta-D-fructose 6-phosphate + NADH + H(+)</text>
        <dbReference type="Rhea" id="RHEA:19661"/>
        <dbReference type="ChEBI" id="CHEBI:15378"/>
        <dbReference type="ChEBI" id="CHEBI:57540"/>
        <dbReference type="ChEBI" id="CHEBI:57634"/>
        <dbReference type="ChEBI" id="CHEBI:57945"/>
        <dbReference type="ChEBI" id="CHEBI:61381"/>
        <dbReference type="EC" id="1.1.1.17"/>
    </reaction>
</comment>
<dbReference type="FunCoup" id="S0EZA9">
    <property type="interactions" value="14"/>
</dbReference>
<dbReference type="AlphaFoldDB" id="S0EZA9"/>
<dbReference type="Pfam" id="PF01232">
    <property type="entry name" value="Mannitol_dh"/>
    <property type="match status" value="1"/>
</dbReference>
<dbReference type="PATRIC" id="fig|1303518.3.peg.1878"/>
<proteinExistence type="predicted"/>
<evidence type="ECO:0000313" key="7">
    <source>
        <dbReference type="Proteomes" id="UP000014227"/>
    </source>
</evidence>
<name>S0EZA9_CHTCT</name>
<dbReference type="RefSeq" id="WP_016483158.1">
    <property type="nucleotide sequence ID" value="NC_021487.1"/>
</dbReference>
<dbReference type="HOGENOM" id="CLU_036089_2_0_0"/>
<feature type="domain" description="Mannitol dehydrogenase C-terminal" evidence="5">
    <location>
        <begin position="223"/>
        <end position="363"/>
    </location>
</feature>
<feature type="domain" description="Mannitol dehydrogenase N-terminal" evidence="4">
    <location>
        <begin position="5"/>
        <end position="214"/>
    </location>
</feature>
<dbReference type="InterPro" id="IPR013118">
    <property type="entry name" value="Mannitol_DH_C"/>
</dbReference>
<evidence type="ECO:0000259" key="5">
    <source>
        <dbReference type="Pfam" id="PF08125"/>
    </source>
</evidence>
<evidence type="ECO:0000256" key="1">
    <source>
        <dbReference type="ARBA" id="ARBA00023002"/>
    </source>
</evidence>
<evidence type="ECO:0000256" key="3">
    <source>
        <dbReference type="ARBA" id="ARBA00048615"/>
    </source>
</evidence>
<dbReference type="Gene3D" id="3.40.50.720">
    <property type="entry name" value="NAD(P)-binding Rossmann-like Domain"/>
    <property type="match status" value="1"/>
</dbReference>
<dbReference type="GO" id="GO:0019592">
    <property type="term" value="P:mannitol catabolic process"/>
    <property type="evidence" value="ECO:0007669"/>
    <property type="project" value="TreeGrafter"/>
</dbReference>
<dbReference type="Gene3D" id="1.10.1040.10">
    <property type="entry name" value="N-(1-d-carboxylethyl)-l-norvaline Dehydrogenase, domain 2"/>
    <property type="match status" value="1"/>
</dbReference>
<dbReference type="SUPFAM" id="SSF51735">
    <property type="entry name" value="NAD(P)-binding Rossmann-fold domains"/>
    <property type="match status" value="1"/>
</dbReference>
<keyword evidence="1 6" id="KW-0560">Oxidoreductase</keyword>
<organism evidence="6 7">
    <name type="scientific">Chthonomonas calidirosea (strain DSM 23976 / ICMP 18418 / T49)</name>
    <dbReference type="NCBI Taxonomy" id="1303518"/>
    <lineage>
        <taxon>Bacteria</taxon>
        <taxon>Bacillati</taxon>
        <taxon>Armatimonadota</taxon>
        <taxon>Chthonomonadia</taxon>
        <taxon>Chthonomonadales</taxon>
        <taxon>Chthonomonadaceae</taxon>
        <taxon>Chthonomonas</taxon>
    </lineage>
</organism>
<evidence type="ECO:0000259" key="4">
    <source>
        <dbReference type="Pfam" id="PF01232"/>
    </source>
</evidence>
<dbReference type="KEGG" id="ccz:CCALI_01819"/>
<dbReference type="EC" id="1.1.1.17" evidence="6"/>
<sequence length="406" mass="44627">MASIAIQFGAGNVGRGFLAQLFWESGMEVVFVEVNSTIVELLNARRSYPLCLIPIPDAAAASGNEKDTASTPLQIAPVRALHTSQHEEIASEIARASVLCTAVGAAALQHIAPLIALGLVKRYELQRPPVNILLCENLYRADNVLREAVSQHLPQEVRDPILQRTGFVPTVVSRMIPIPSPEERAADPLYIRAESYHRLPADKNAVVGELPSISGLELVDNFQAHMERKLYSHNAAHAALGYIGWLKGYTYAADALKDTTILARIRGLMEETGMALVKQHGFDLLEQRAYEEELLRRIANPALGDTCDRLARDPLRKLAPEDRLVGAARLCLRHQIFPDHGAYAIAAALHYAHPNDVSARALQERIDLEGVATFLEAHCHIAATEPLGEAILRYYSLLKERTTDGV</sequence>
<gene>
    <name evidence="6" type="ORF">CCALI_01819</name>
</gene>
<dbReference type="EMBL" id="HF951689">
    <property type="protein sequence ID" value="CCW35631.1"/>
    <property type="molecule type" value="Genomic_DNA"/>
</dbReference>
<dbReference type="InterPro" id="IPR008927">
    <property type="entry name" value="6-PGluconate_DH-like_C_sf"/>
</dbReference>
<dbReference type="GO" id="GO:0008926">
    <property type="term" value="F:mannitol-1-phosphate 5-dehydrogenase activity"/>
    <property type="evidence" value="ECO:0007669"/>
    <property type="project" value="UniProtKB-EC"/>
</dbReference>
<dbReference type="Proteomes" id="UP000014227">
    <property type="component" value="Chromosome I"/>
</dbReference>
<dbReference type="InterPro" id="IPR036291">
    <property type="entry name" value="NAD(P)-bd_dom_sf"/>
</dbReference>
<dbReference type="OrthoDB" id="271711at2"/>
<dbReference type="InParanoid" id="S0EZA9"/>
<dbReference type="PANTHER" id="PTHR30524:SF0">
    <property type="entry name" value="ALTRONATE OXIDOREDUCTASE-RELATED"/>
    <property type="match status" value="1"/>
</dbReference>
<dbReference type="STRING" id="454171.CP488_02273"/>
<protein>
    <submittedName>
        <fullName evidence="6">Mannitol-1-phosphate/altronate dehydrogenases</fullName>
        <ecNumber evidence="6">1.1.1.17</ecNumber>
    </submittedName>
</protein>
<dbReference type="Pfam" id="PF08125">
    <property type="entry name" value="Mannitol_dh_C"/>
    <property type="match status" value="1"/>
</dbReference>
<dbReference type="GO" id="GO:0005829">
    <property type="term" value="C:cytosol"/>
    <property type="evidence" value="ECO:0007669"/>
    <property type="project" value="TreeGrafter"/>
</dbReference>
<dbReference type="eggNOG" id="COG0246">
    <property type="taxonomic scope" value="Bacteria"/>
</dbReference>
<dbReference type="InterPro" id="IPR013328">
    <property type="entry name" value="6PGD_dom2"/>
</dbReference>
<dbReference type="InterPro" id="IPR013131">
    <property type="entry name" value="Mannitol_DH_N"/>
</dbReference>
<reference evidence="7" key="1">
    <citation type="submission" date="2013-03" db="EMBL/GenBank/DDBJ databases">
        <title>Genome sequence of Chthonomonas calidirosea, the first sequenced genome from the Armatimonadetes phylum (formally candidate division OP10).</title>
        <authorList>
            <person name="Lee K.C.Y."/>
            <person name="Morgan X.C."/>
            <person name="Dunfield P.F."/>
            <person name="Tamas I."/>
            <person name="Houghton K.M."/>
            <person name="Vyssotski M."/>
            <person name="Ryan J.L.J."/>
            <person name="Lagutin K."/>
            <person name="McDonald I.R."/>
            <person name="Stott M.B."/>
        </authorList>
    </citation>
    <scope>NUCLEOTIDE SEQUENCE [LARGE SCALE GENOMIC DNA]</scope>
    <source>
        <strain evidence="7">DSM 23976 / ICMP 18418 / T49</strain>
    </source>
</reference>
<evidence type="ECO:0000256" key="2">
    <source>
        <dbReference type="ARBA" id="ARBA00023027"/>
    </source>
</evidence>
<evidence type="ECO:0000313" key="6">
    <source>
        <dbReference type="EMBL" id="CCW35631.1"/>
    </source>
</evidence>
<accession>S0EZA9</accession>
<keyword evidence="2" id="KW-0520">NAD</keyword>
<dbReference type="SUPFAM" id="SSF48179">
    <property type="entry name" value="6-phosphogluconate dehydrogenase C-terminal domain-like"/>
    <property type="match status" value="1"/>
</dbReference>
<keyword evidence="7" id="KW-1185">Reference proteome</keyword>